<dbReference type="InterPro" id="IPR006901">
    <property type="entry name" value="TrmK"/>
</dbReference>
<evidence type="ECO:0000313" key="1">
    <source>
        <dbReference type="EMBL" id="PCR99540.1"/>
    </source>
</evidence>
<dbReference type="SUPFAM" id="SSF53335">
    <property type="entry name" value="S-adenosyl-L-methionine-dependent methyltransferases"/>
    <property type="match status" value="1"/>
</dbReference>
<dbReference type="Proteomes" id="UP000218181">
    <property type="component" value="Unassembled WGS sequence"/>
</dbReference>
<dbReference type="EMBL" id="JXJU01000008">
    <property type="protein sequence ID" value="PCR99540.1"/>
    <property type="molecule type" value="Genomic_DNA"/>
</dbReference>
<evidence type="ECO:0008006" key="3">
    <source>
        <dbReference type="Google" id="ProtNLM"/>
    </source>
</evidence>
<organism evidence="1 2">
    <name type="scientific">Lactococcus fujiensis JCM 16395</name>
    <dbReference type="NCBI Taxonomy" id="1291764"/>
    <lineage>
        <taxon>Bacteria</taxon>
        <taxon>Bacillati</taxon>
        <taxon>Bacillota</taxon>
        <taxon>Bacilli</taxon>
        <taxon>Lactobacillales</taxon>
        <taxon>Streptococcaceae</taxon>
        <taxon>Lactococcus</taxon>
    </lineage>
</organism>
<dbReference type="Gene3D" id="3.40.50.150">
    <property type="entry name" value="Vaccinia Virus protein VP39"/>
    <property type="match status" value="1"/>
</dbReference>
<dbReference type="AlphaFoldDB" id="A0A2A5RK70"/>
<keyword evidence="2" id="KW-1185">Reference proteome</keyword>
<sequence length="223" mass="25099">MSLRLKVVASLVENGARLADIGSDHAFLPTFLIEEGRIDFAVAGEVVKGPFEIAKTHVQKSGLEDHIHVRLANGLAAIEAADQIDTIVIAGMGGLLISEILEAGVKKIKPNMRLILQPNNHEDTLREWLIEHQFAIKTEKIVYDAEKFYEMIVAEPAGEKMKLSELDLKFGPYLRREKSDIFVQKWTKEIHTQEYILSSLPDQTMSKYAEVEAYLLQLNEVLS</sequence>
<dbReference type="PANTHER" id="PTHR38451:SF1">
    <property type="entry name" value="TRNA (ADENINE(22)-N(1))-METHYLTRANSFERASE"/>
    <property type="match status" value="1"/>
</dbReference>
<dbReference type="InterPro" id="IPR029063">
    <property type="entry name" value="SAM-dependent_MTases_sf"/>
</dbReference>
<dbReference type="GO" id="GO:0160105">
    <property type="term" value="F:tRNA (adenine(22)-N1)-methyltransferase activity"/>
    <property type="evidence" value="ECO:0007669"/>
    <property type="project" value="InterPro"/>
</dbReference>
<dbReference type="PIRSF" id="PIRSF018637">
    <property type="entry name" value="TrmK"/>
    <property type="match status" value="1"/>
</dbReference>
<proteinExistence type="predicted"/>
<dbReference type="Pfam" id="PF04816">
    <property type="entry name" value="TrmK"/>
    <property type="match status" value="1"/>
</dbReference>
<gene>
    <name evidence="1" type="ORF">RT41_GL001916</name>
</gene>
<dbReference type="Gene3D" id="1.10.287.1890">
    <property type="match status" value="1"/>
</dbReference>
<protein>
    <recommendedName>
        <fullName evidence="3">SAM-dependent methyltransferase</fullName>
    </recommendedName>
</protein>
<dbReference type="STRING" id="1291764.GCA_001311235_01696"/>
<reference evidence="1 2" key="1">
    <citation type="submission" date="2014-12" db="EMBL/GenBank/DDBJ databases">
        <title>Draft genome sequences of 10 type strains of Lactococcus.</title>
        <authorList>
            <person name="Sun Z."/>
            <person name="Zhong Z."/>
            <person name="Liu W."/>
            <person name="Zhang W."/>
            <person name="Zhang H."/>
        </authorList>
    </citation>
    <scope>NUCLEOTIDE SEQUENCE [LARGE SCALE GENOMIC DNA]</scope>
    <source>
        <strain evidence="1 2">JCM 16395</strain>
    </source>
</reference>
<evidence type="ECO:0000313" key="2">
    <source>
        <dbReference type="Proteomes" id="UP000218181"/>
    </source>
</evidence>
<comment type="caution">
    <text evidence="1">The sequence shown here is derived from an EMBL/GenBank/DDBJ whole genome shotgun (WGS) entry which is preliminary data.</text>
</comment>
<dbReference type="PANTHER" id="PTHR38451">
    <property type="entry name" value="TRNA (ADENINE(22)-N(1))-METHYLTRANSFERASE"/>
    <property type="match status" value="1"/>
</dbReference>
<name>A0A2A5RK70_9LACT</name>
<accession>A0A2A5RK70</accession>